<evidence type="ECO:0000256" key="1">
    <source>
        <dbReference type="SAM" id="MobiDB-lite"/>
    </source>
</evidence>
<dbReference type="InterPro" id="IPR010425">
    <property type="entry name" value="Caps_synth_GfcC-like_C"/>
</dbReference>
<protein>
    <recommendedName>
        <fullName evidence="6">Capsule biosynthesis GfcC-like C-terminal domain-containing protein</fullName>
    </recommendedName>
</protein>
<sequence length="312" mass="32686">MTPANPHPPCRSAAPSAINGGRAGDDGCYRPEGRAPTSPWGRGSYGAFGARFCRSAALSAITAVLYLTTTPAAAQPTVTVDGRVAKPGAHALQPGARLFDAAHAGGVKPDAYLTGAAWLRRDELKPQRALKVGLLFDLRTLEQGAFAEGDEALAALAGRLAAQVGALPVTGRRRNTLDPVRLELEPRSNRPLGAGDRLIYPPRPATVTVTGAVEADCVLPFVGLRSATAYAADCPRHAAADTDWLYVIQPDGVVSRHGVAGWNRDPAQPLAPGARVYVPLRQALVEGRADELNDDFAAFLATQPLPIGEGGR</sequence>
<gene>
    <name evidence="4" type="ORF">GX576_07945</name>
</gene>
<dbReference type="Pfam" id="PF06251">
    <property type="entry name" value="Caps_syn_GfcC_C"/>
    <property type="match status" value="1"/>
</dbReference>
<evidence type="ECO:0000259" key="3">
    <source>
        <dbReference type="Pfam" id="PF20616"/>
    </source>
</evidence>
<feature type="region of interest" description="Disordered" evidence="1">
    <location>
        <begin position="1"/>
        <end position="36"/>
    </location>
</feature>
<reference evidence="4 5" key="1">
    <citation type="journal article" date="2020" name="Biotechnol. Biofuels">
        <title>New insights from the biogas microbiome by comprehensive genome-resolved metagenomics of nearly 1600 species originating from multiple anaerobic digesters.</title>
        <authorList>
            <person name="Campanaro S."/>
            <person name="Treu L."/>
            <person name="Rodriguez-R L.M."/>
            <person name="Kovalovszki A."/>
            <person name="Ziels R.M."/>
            <person name="Maus I."/>
            <person name="Zhu X."/>
            <person name="Kougias P.G."/>
            <person name="Basile A."/>
            <person name="Luo G."/>
            <person name="Schluter A."/>
            <person name="Konstantinidis K.T."/>
            <person name="Angelidaki I."/>
        </authorList>
    </citation>
    <scope>NUCLEOTIDE SEQUENCE [LARGE SCALE GENOMIC DNA]</scope>
    <source>
        <strain evidence="4">AS06rmzACSIP_256</strain>
    </source>
</reference>
<proteinExistence type="predicted"/>
<feature type="domain" description="Capsule biosynthesis GfcC-like C-terminal" evidence="2">
    <location>
        <begin position="219"/>
        <end position="302"/>
    </location>
</feature>
<feature type="compositionally biased region" description="Basic and acidic residues" evidence="1">
    <location>
        <begin position="23"/>
        <end position="33"/>
    </location>
</feature>
<accession>A0A7X7R819</accession>
<dbReference type="EMBL" id="JAAYYV010000208">
    <property type="protein sequence ID" value="NLF54312.1"/>
    <property type="molecule type" value="Genomic_DNA"/>
</dbReference>
<evidence type="ECO:0000259" key="2">
    <source>
        <dbReference type="Pfam" id="PF06251"/>
    </source>
</evidence>
<evidence type="ECO:0000313" key="5">
    <source>
        <dbReference type="Proteomes" id="UP000536534"/>
    </source>
</evidence>
<dbReference type="AlphaFoldDB" id="A0A7X7R819"/>
<name>A0A7X7R819_9RHOO</name>
<dbReference type="Pfam" id="PF20616">
    <property type="entry name" value="Caps_syn_GfcC_N"/>
    <property type="match status" value="1"/>
</dbReference>
<feature type="domain" description="Capsule biosynthesis GfcC-like N-terminal" evidence="3">
    <location>
        <begin position="91"/>
        <end position="197"/>
    </location>
</feature>
<dbReference type="InterPro" id="IPR046459">
    <property type="entry name" value="Caps_syn_GfcC_N"/>
</dbReference>
<organism evidence="4 5">
    <name type="scientific">Thauera phenolivorans</name>
    <dbReference type="NCBI Taxonomy" id="1792543"/>
    <lineage>
        <taxon>Bacteria</taxon>
        <taxon>Pseudomonadati</taxon>
        <taxon>Pseudomonadota</taxon>
        <taxon>Betaproteobacteria</taxon>
        <taxon>Rhodocyclales</taxon>
        <taxon>Zoogloeaceae</taxon>
        <taxon>Thauera</taxon>
    </lineage>
</organism>
<evidence type="ECO:0000313" key="4">
    <source>
        <dbReference type="EMBL" id="NLF54312.1"/>
    </source>
</evidence>
<comment type="caution">
    <text evidence="4">The sequence shown here is derived from an EMBL/GenBank/DDBJ whole genome shotgun (WGS) entry which is preliminary data.</text>
</comment>
<dbReference type="Gene3D" id="3.10.560.10">
    <property type="entry name" value="Outer membrane lipoprotein wza domain like"/>
    <property type="match status" value="1"/>
</dbReference>
<dbReference type="Proteomes" id="UP000536534">
    <property type="component" value="Unassembled WGS sequence"/>
</dbReference>
<evidence type="ECO:0008006" key="6">
    <source>
        <dbReference type="Google" id="ProtNLM"/>
    </source>
</evidence>